<accession>Q87CX3</accession>
<dbReference type="Proteomes" id="UP000002516">
    <property type="component" value="Chromosome"/>
</dbReference>
<name>Q87CX3_XYLFT</name>
<evidence type="ECO:0000313" key="3">
    <source>
        <dbReference type="Proteomes" id="UP000002516"/>
    </source>
</evidence>
<evidence type="ECO:0000313" key="2">
    <source>
        <dbReference type="EMBL" id="AAO28796.1"/>
    </source>
</evidence>
<proteinExistence type="predicted"/>
<dbReference type="AlphaFoldDB" id="Q87CX3"/>
<feature type="transmembrane region" description="Helical" evidence="1">
    <location>
        <begin position="34"/>
        <end position="57"/>
    </location>
</feature>
<evidence type="ECO:0000256" key="1">
    <source>
        <dbReference type="SAM" id="Phobius"/>
    </source>
</evidence>
<keyword evidence="1" id="KW-1133">Transmembrane helix</keyword>
<dbReference type="EMBL" id="AE009442">
    <property type="protein sequence ID" value="AAO28796.1"/>
    <property type="molecule type" value="Genomic_DNA"/>
</dbReference>
<dbReference type="KEGG" id="xft:PD_0931"/>
<reference evidence="2 3" key="1">
    <citation type="journal article" date="2003" name="J. Bacteriol.">
        <title>Comparative analyses of the complete genome sequences of Pierce's disease and citrus variegated chlorosis strains of Xylella fastidiosa.</title>
        <authorList>
            <person name="Van Sluys M.A."/>
            <person name="de Oliveira M.C."/>
            <person name="Monteiro-Vitorello C.B."/>
            <person name="Miyaki C.Y."/>
            <person name="Furlan L.R."/>
            <person name="Camargo L.E."/>
            <person name="da Silva A.C."/>
            <person name="Moon D.H."/>
            <person name="Takita M.A."/>
            <person name="Lemos E.G."/>
            <person name="Machado M.A."/>
            <person name="Ferro M.I."/>
            <person name="da Silva F.R."/>
            <person name="Goldman M.H."/>
            <person name="Goldman G.H."/>
            <person name="Lemos M.V."/>
            <person name="El-Dorry H."/>
            <person name="Tsai S.M."/>
            <person name="Carrer H."/>
            <person name="Carraro D.M."/>
            <person name="de Oliveira R.C."/>
            <person name="Nunes L.R."/>
            <person name="Siqueira W.J."/>
            <person name="Coutinho L.L."/>
            <person name="Kimura E.T."/>
            <person name="Ferro E.S."/>
            <person name="Harakava R."/>
            <person name="Kuramae E.E."/>
            <person name="Marino C.L."/>
            <person name="Giglioti E."/>
            <person name="Abreu I.L."/>
            <person name="Alves L.M."/>
            <person name="do Amaral A.M."/>
            <person name="Baia G.S."/>
            <person name="Blanco S.R."/>
            <person name="Brito M.S."/>
            <person name="Cannavan F.S."/>
            <person name="Celestino A.V."/>
            <person name="da Cunha A.F."/>
            <person name="Fenille R.C."/>
            <person name="Ferro J.A."/>
            <person name="Formighieri E.F."/>
            <person name="Kishi L.T."/>
            <person name="Leoni S.G."/>
            <person name="Oliveira A.R."/>
            <person name="Rosa V.E.Jr."/>
            <person name="Sassaki F.T."/>
            <person name="Sena J.A."/>
            <person name="de Souza A.A."/>
            <person name="Truffi D."/>
            <person name="Tsukumo F."/>
            <person name="Yanai G.M."/>
            <person name="Zaros L.G."/>
            <person name="Civerolo E.L."/>
            <person name="Simpson A.J."/>
            <person name="Almeida N.F.Jr."/>
            <person name="Setubal J.C."/>
            <person name="Kitajima J.P."/>
        </authorList>
    </citation>
    <scope>NUCLEOTIDE SEQUENCE [LARGE SCALE GENOMIC DNA]</scope>
    <source>
        <strain evidence="3">Temecula1 / ATCC 700964</strain>
    </source>
</reference>
<keyword evidence="1" id="KW-0812">Transmembrane</keyword>
<organism evidence="2 3">
    <name type="scientific">Xylella fastidiosa (strain Temecula1 / ATCC 700964)</name>
    <dbReference type="NCBI Taxonomy" id="183190"/>
    <lineage>
        <taxon>Bacteria</taxon>
        <taxon>Pseudomonadati</taxon>
        <taxon>Pseudomonadota</taxon>
        <taxon>Gammaproteobacteria</taxon>
        <taxon>Lysobacterales</taxon>
        <taxon>Lysobacteraceae</taxon>
        <taxon>Xylella</taxon>
    </lineage>
</organism>
<sequence length="74" mass="8592">MELLLALPGVTSFPLMNANPVQFPVRTWLGISSFMWLSVWLVCFLSCLVSFVSLLLVRFSFFSFFFFPFFPHFA</sequence>
<protein>
    <submittedName>
        <fullName evidence="2">Uncharacterized protein</fullName>
    </submittedName>
</protein>
<dbReference type="HOGENOM" id="CLU_2687020_0_0_6"/>
<keyword evidence="1" id="KW-0472">Membrane</keyword>
<gene>
    <name evidence="2" type="ordered locus">PD_0931</name>
</gene>
<keyword evidence="3" id="KW-1185">Reference proteome</keyword>